<evidence type="ECO:0000313" key="2">
    <source>
        <dbReference type="EMBL" id="UYP44095.1"/>
    </source>
</evidence>
<keyword evidence="3" id="KW-1185">Reference proteome</keyword>
<keyword evidence="2" id="KW-0328">Glycosyltransferase</keyword>
<protein>
    <submittedName>
        <fullName evidence="2">Thiamine thiazole synthase</fullName>
        <ecNumber evidence="2">2.4.2.59</ecNumber>
    </submittedName>
</protein>
<feature type="domain" description="Amine oxidase" evidence="1">
    <location>
        <begin position="15"/>
        <end position="284"/>
    </location>
</feature>
<sequence length="533" mass="60521">MNSQNSRVVIVGAGMAGLTAAAYLSKAGMDVLLLEKNNECGGLLTSFERDGFLFDAGARSIENSGIVRPMLRDLGIELDLIDSPVSIGIENEIINFDSLDRLEDYRKLLEKLYPESLKDISKIFVYIKKILKDMGVLYGIDNPYFRDLKHDKQFIFKELLPWVGKFFFTLRRISRLNEPVESFLHKLSSNRSLIDIIDQHFFKKTPTFFALGYYYVYLDYFYPKGGTGELPNSIRKKILEWGGKIKFDTQISKIIPSEQKILDVLGNSYEYDNLIWCADLKTLYQIINPQNLDASISENIAAHNEKYLSHRGGDSIFSFMIGVDEIPAKFASISNGHFFYTPSKQGLNELFRSKLQSILTNFENVSKEELLQWLDEYCQLNTYEISIPALRDASLAPEGKTGIIFSFLFEYDLIKKVHEAGWYDEFKIEVENRILDTLGEQLYPGIKDKILFQFSSTPLDISRIVGSSEGGITGWSFETPVPVVNDLKKMVNSVNTPIPNVLKAGQWAYSPSGIPIAILTGWHAAQSILKKKK</sequence>
<dbReference type="EMBL" id="CP104013">
    <property type="protein sequence ID" value="UYP44095.1"/>
    <property type="molecule type" value="Genomic_DNA"/>
</dbReference>
<dbReference type="Gene3D" id="3.50.50.60">
    <property type="entry name" value="FAD/NAD(P)-binding domain"/>
    <property type="match status" value="2"/>
</dbReference>
<dbReference type="EC" id="2.4.2.59" evidence="2"/>
<reference evidence="2" key="1">
    <citation type="submission" date="2022-09" db="EMBL/GenBank/DDBJ databases">
        <title>Actin cytoskeleton and complex cell architecture in an #Asgard archaeon.</title>
        <authorList>
            <person name="Ponce Toledo R.I."/>
            <person name="Schleper C."/>
            <person name="Rodrigues Oliveira T."/>
            <person name="Wollweber F."/>
            <person name="Xu J."/>
            <person name="Rittmann S."/>
            <person name="Klingl A."/>
            <person name="Pilhofer M."/>
        </authorList>
    </citation>
    <scope>NUCLEOTIDE SEQUENCE</scope>
    <source>
        <strain evidence="2">B-35</strain>
    </source>
</reference>
<keyword evidence="2" id="KW-0808">Transferase</keyword>
<dbReference type="Pfam" id="PF01593">
    <property type="entry name" value="Amino_oxidase"/>
    <property type="match status" value="1"/>
</dbReference>
<organism evidence="2 3">
    <name type="scientific">Candidatus Lokiarchaeum ossiferum</name>
    <dbReference type="NCBI Taxonomy" id="2951803"/>
    <lineage>
        <taxon>Archaea</taxon>
        <taxon>Promethearchaeati</taxon>
        <taxon>Promethearchaeota</taxon>
        <taxon>Promethearchaeia</taxon>
        <taxon>Promethearchaeales</taxon>
        <taxon>Promethearchaeaceae</taxon>
        <taxon>Candidatus Lokiarchaeum</taxon>
    </lineage>
</organism>
<proteinExistence type="predicted"/>
<dbReference type="SUPFAM" id="SSF51905">
    <property type="entry name" value="FAD/NAD(P)-binding domain"/>
    <property type="match status" value="1"/>
</dbReference>
<dbReference type="InterPro" id="IPR002937">
    <property type="entry name" value="Amino_oxidase"/>
</dbReference>
<dbReference type="PANTHER" id="PTHR43734">
    <property type="entry name" value="PHYTOENE DESATURASE"/>
    <property type="match status" value="1"/>
</dbReference>
<accession>A0ABY6HKP3</accession>
<gene>
    <name evidence="2" type="ORF">NEF87_000380</name>
</gene>
<evidence type="ECO:0000313" key="3">
    <source>
        <dbReference type="Proteomes" id="UP001208689"/>
    </source>
</evidence>
<dbReference type="InterPro" id="IPR036188">
    <property type="entry name" value="FAD/NAD-bd_sf"/>
</dbReference>
<dbReference type="PANTHER" id="PTHR43734:SF1">
    <property type="entry name" value="PHYTOENE DESATURASE"/>
    <property type="match status" value="1"/>
</dbReference>
<name>A0ABY6HKP3_9ARCH</name>
<evidence type="ECO:0000259" key="1">
    <source>
        <dbReference type="Pfam" id="PF01593"/>
    </source>
</evidence>
<dbReference type="GO" id="GO:0016757">
    <property type="term" value="F:glycosyltransferase activity"/>
    <property type="evidence" value="ECO:0007669"/>
    <property type="project" value="UniProtKB-KW"/>
</dbReference>
<dbReference type="Proteomes" id="UP001208689">
    <property type="component" value="Chromosome"/>
</dbReference>
<dbReference type="PRINTS" id="PR00419">
    <property type="entry name" value="ADXRDTASE"/>
</dbReference>